<sequence length="55" mass="6184">MIINYRATLRVGMPFWTLCVLFVFVALCVAQRFCDVSAIVVEKHIYSIYVALAAG</sequence>
<evidence type="ECO:0000313" key="1">
    <source>
        <dbReference type="EMBL" id="KPW71388.1"/>
    </source>
</evidence>
<protein>
    <submittedName>
        <fullName evidence="1">Uncharacterized protein</fullName>
    </submittedName>
</protein>
<gene>
    <name evidence="1" type="ORF">ALO81_03762</name>
    <name evidence="2" type="ORF">ALQ64_01690</name>
</gene>
<dbReference type="Proteomes" id="UP000050564">
    <property type="component" value="Unassembled WGS sequence"/>
</dbReference>
<reference evidence="2 4" key="2">
    <citation type="submission" date="2018-08" db="EMBL/GenBank/DDBJ databases">
        <title>Recombination of ecologically and evolutionarily significant loci maintains genetic cohesion in the Pseudomonas syringae species complex.</title>
        <authorList>
            <person name="Dillon M."/>
            <person name="Thakur S."/>
            <person name="Almeida R.N.D."/>
            <person name="Weir B.S."/>
            <person name="Guttman D.S."/>
        </authorList>
    </citation>
    <scope>NUCLEOTIDE SEQUENCE [LARGE SCALE GENOMIC DNA]</scope>
    <source>
        <strain evidence="2 4">ICMP 2821</strain>
    </source>
</reference>
<organism evidence="1 3">
    <name type="scientific">Pseudomonas cannabina</name>
    <dbReference type="NCBI Taxonomy" id="86840"/>
    <lineage>
        <taxon>Bacteria</taxon>
        <taxon>Pseudomonadati</taxon>
        <taxon>Pseudomonadota</taxon>
        <taxon>Gammaproteobacteria</taxon>
        <taxon>Pseudomonadales</taxon>
        <taxon>Pseudomonadaceae</taxon>
        <taxon>Pseudomonas</taxon>
    </lineage>
</organism>
<reference evidence="1 3" key="1">
    <citation type="submission" date="2015-09" db="EMBL/GenBank/DDBJ databases">
        <title>Genome announcement of multiple Pseudomonas syringae strains.</title>
        <authorList>
            <person name="Thakur S."/>
            <person name="Wang P.W."/>
            <person name="Gong Y."/>
            <person name="Weir B.S."/>
            <person name="Guttman D.S."/>
        </authorList>
    </citation>
    <scope>NUCLEOTIDE SEQUENCE [LARGE SCALE GENOMIC DNA]</scope>
    <source>
        <strain evidence="1 3">ICMP2823</strain>
    </source>
</reference>
<evidence type="ECO:0000313" key="2">
    <source>
        <dbReference type="EMBL" id="RMN18710.1"/>
    </source>
</evidence>
<dbReference type="PATRIC" id="fig|86840.3.peg.5531"/>
<evidence type="ECO:0000313" key="3">
    <source>
        <dbReference type="Proteomes" id="UP000050564"/>
    </source>
</evidence>
<name>A0A0P9MNN3_PSECA</name>
<evidence type="ECO:0000313" key="4">
    <source>
        <dbReference type="Proteomes" id="UP000281372"/>
    </source>
</evidence>
<dbReference type="AlphaFoldDB" id="A0A0P9MNN3"/>
<comment type="caution">
    <text evidence="1">The sequence shown here is derived from an EMBL/GenBank/DDBJ whole genome shotgun (WGS) entry which is preliminary data.</text>
</comment>
<accession>A0A0P9MNN3</accession>
<proteinExistence type="predicted"/>
<dbReference type="EMBL" id="LJPX01000358">
    <property type="protein sequence ID" value="KPW71388.1"/>
    <property type="molecule type" value="Genomic_DNA"/>
</dbReference>
<dbReference type="Proteomes" id="UP000281372">
    <property type="component" value="Unassembled WGS sequence"/>
</dbReference>
<dbReference type="EMBL" id="RBOW01000950">
    <property type="protein sequence ID" value="RMN18710.1"/>
    <property type="molecule type" value="Genomic_DNA"/>
</dbReference>